<dbReference type="InterPro" id="IPR022567">
    <property type="entry name" value="DUF3459"/>
</dbReference>
<keyword evidence="8" id="KW-0119">Carbohydrate metabolism</keyword>
<evidence type="ECO:0000256" key="14">
    <source>
        <dbReference type="PIRNR" id="PIRNR006337"/>
    </source>
</evidence>
<evidence type="ECO:0000256" key="4">
    <source>
        <dbReference type="ARBA" id="ARBA00012268"/>
    </source>
</evidence>
<dbReference type="GO" id="GO:0005737">
    <property type="term" value="C:cytoplasm"/>
    <property type="evidence" value="ECO:0007669"/>
    <property type="project" value="UniProtKB-SubCell"/>
</dbReference>
<evidence type="ECO:0000256" key="6">
    <source>
        <dbReference type="ARBA" id="ARBA00022490"/>
    </source>
</evidence>
<keyword evidence="20" id="KW-1185">Reference proteome</keyword>
<feature type="binding site" evidence="16">
    <location>
        <begin position="323"/>
        <end position="327"/>
    </location>
    <ligand>
        <name>substrate</name>
    </ligand>
</feature>
<dbReference type="PANTHER" id="PTHR43002">
    <property type="entry name" value="GLYCOGEN DEBRANCHING ENZYME"/>
    <property type="match status" value="1"/>
</dbReference>
<dbReference type="InterPro" id="IPR013783">
    <property type="entry name" value="Ig-like_fold"/>
</dbReference>
<evidence type="ECO:0000256" key="11">
    <source>
        <dbReference type="ARBA" id="ARBA00033284"/>
    </source>
</evidence>
<dbReference type="SMART" id="SM00642">
    <property type="entry name" value="Aamy"/>
    <property type="match status" value="1"/>
</dbReference>
<dbReference type="InterPro" id="IPR014756">
    <property type="entry name" value="Ig_E-set"/>
</dbReference>
<dbReference type="AlphaFoldDB" id="A0A7C9QU63"/>
<dbReference type="SUPFAM" id="SSF81296">
    <property type="entry name" value="E set domains"/>
    <property type="match status" value="1"/>
</dbReference>
<reference evidence="19 20" key="1">
    <citation type="submission" date="2020-02" db="EMBL/GenBank/DDBJ databases">
        <authorList>
            <person name="Dziuba M."/>
            <person name="Kuznetsov B."/>
            <person name="Mardanov A."/>
            <person name="Ravin N."/>
            <person name="Grouzdev D."/>
        </authorList>
    </citation>
    <scope>NUCLEOTIDE SEQUENCE [LARGE SCALE GENOMIC DNA]</scope>
    <source>
        <strain evidence="19 20">SpK</strain>
    </source>
</reference>
<evidence type="ECO:0000256" key="8">
    <source>
        <dbReference type="ARBA" id="ARBA00023277"/>
    </source>
</evidence>
<evidence type="ECO:0000256" key="9">
    <source>
        <dbReference type="ARBA" id="ARBA00023295"/>
    </source>
</evidence>
<evidence type="ECO:0000313" key="20">
    <source>
        <dbReference type="Proteomes" id="UP000480684"/>
    </source>
</evidence>
<organism evidence="19 20">
    <name type="scientific">Magnetospirillum aberrantis SpK</name>
    <dbReference type="NCBI Taxonomy" id="908842"/>
    <lineage>
        <taxon>Bacteria</taxon>
        <taxon>Pseudomonadati</taxon>
        <taxon>Pseudomonadota</taxon>
        <taxon>Alphaproteobacteria</taxon>
        <taxon>Rhodospirillales</taxon>
        <taxon>Rhodospirillaceae</taxon>
        <taxon>Magnetospirillum</taxon>
    </lineage>
</organism>
<dbReference type="InterPro" id="IPR004193">
    <property type="entry name" value="Glyco_hydro_13_N"/>
</dbReference>
<evidence type="ECO:0000256" key="16">
    <source>
        <dbReference type="PIRSR" id="PIRSR006337-2"/>
    </source>
</evidence>
<protein>
    <recommendedName>
        <fullName evidence="5 13">Malto-oligosyltrehalose trehalohydrolase</fullName>
        <shortName evidence="14">MTHase</shortName>
        <ecNumber evidence="4 13">3.2.1.141</ecNumber>
    </recommendedName>
    <alternativeName>
        <fullName evidence="11 14">4-alpha-D-((1-&gt;4)-alpha-D-glucano)trehalose trehalohydrolase</fullName>
    </alternativeName>
    <alternativeName>
        <fullName evidence="10 14">Maltooligosyl trehalose trehalohydrolase</fullName>
    </alternativeName>
</protein>
<dbReference type="Gene3D" id="2.60.40.10">
    <property type="entry name" value="Immunoglobulins"/>
    <property type="match status" value="1"/>
</dbReference>
<dbReference type="Gene3D" id="1.10.10.760">
    <property type="entry name" value="E-set domains of sugar-utilizing enzymes"/>
    <property type="match status" value="1"/>
</dbReference>
<feature type="active site" description="Nucleophile" evidence="15">
    <location>
        <position position="262"/>
    </location>
</feature>
<dbReference type="PIRSF" id="PIRSF006337">
    <property type="entry name" value="Trehalose_TreZ"/>
    <property type="match status" value="1"/>
</dbReference>
<evidence type="ECO:0000256" key="2">
    <source>
        <dbReference type="ARBA" id="ARBA00005199"/>
    </source>
</evidence>
<dbReference type="Proteomes" id="UP000480684">
    <property type="component" value="Unassembled WGS sequence"/>
</dbReference>
<feature type="site" description="Transition state stabilizer" evidence="17">
    <location>
        <position position="395"/>
    </location>
</feature>
<dbReference type="InterPro" id="IPR044901">
    <property type="entry name" value="Trehalose_TreZ_E-set_sf"/>
</dbReference>
<dbReference type="InterPro" id="IPR012768">
    <property type="entry name" value="Trehalose_TreZ"/>
</dbReference>
<comment type="caution">
    <text evidence="19">The sequence shown here is derived from an EMBL/GenBank/DDBJ whole genome shotgun (WGS) entry which is preliminary data.</text>
</comment>
<evidence type="ECO:0000259" key="18">
    <source>
        <dbReference type="SMART" id="SM00642"/>
    </source>
</evidence>
<dbReference type="Pfam" id="PF02922">
    <property type="entry name" value="CBM_48"/>
    <property type="match status" value="1"/>
</dbReference>
<comment type="subcellular location">
    <subcellularLocation>
        <location evidence="1 15">Cytoplasm</location>
    </subcellularLocation>
</comment>
<dbReference type="NCBIfam" id="TIGR02402">
    <property type="entry name" value="trehalose_TreZ"/>
    <property type="match status" value="1"/>
</dbReference>
<dbReference type="SUPFAM" id="SSF51445">
    <property type="entry name" value="(Trans)glycosidases"/>
    <property type="match status" value="1"/>
</dbReference>
<dbReference type="GO" id="GO:0005992">
    <property type="term" value="P:trehalose biosynthetic process"/>
    <property type="evidence" value="ECO:0007669"/>
    <property type="project" value="UniProtKB-UniRule"/>
</dbReference>
<evidence type="ECO:0000256" key="17">
    <source>
        <dbReference type="PIRSR" id="PIRSR006337-3"/>
    </source>
</evidence>
<evidence type="ECO:0000256" key="15">
    <source>
        <dbReference type="PIRSR" id="PIRSR006337-1"/>
    </source>
</evidence>
<evidence type="ECO:0000313" key="19">
    <source>
        <dbReference type="EMBL" id="NFV80241.1"/>
    </source>
</evidence>
<evidence type="ECO:0000256" key="3">
    <source>
        <dbReference type="ARBA" id="ARBA00008061"/>
    </source>
</evidence>
<sequence>MRRSHVMPFGATVEGGGVRFRLWAPDCGPVALHLPGRPDLPMDKSGDGWAEAFVPDLGAGARYGFRVGGHVVPDPASRHQPDDVHGLSAVVDPLGYDWNDGGWMGRPWEQAVLYELHVGAFTPEGTFSAARDKLAYLADLGVTALSLMPLADFAGGRGWGYDGVLPYAPDSAYGTPDEFKALVDEAHRLGLMVLLDVVYNHLGPEGNYLHATAKRFFTHRHHTPWGQAVNYDGDDAGPVRAFFIHNALYWLVEFHLDGLRLDAVHTIRDDGARHVLDELAERARSLCAGREIHLVVENDANAARLLERGRTGRPRLYSAQWNDDFHHALHRLLTGEAGGYYRDYAPDPLDHLLRCLAEGFAFQGEQSDHRGGLARGEPSSHLPPAAFVSFLQNHDHVGNRALGERIDALAAPEAVRAACALVLMAPQVPMLFQGEEWGATTPFLYFCDLAPELARKVRQGRLHEFVHCPEFHGDGVHRVPDPAAVDTFARSKLDWAEPARAPHDRRLAEVRHLLALRHREVVPRLAGTAGGAQVERLGGGAFVARWRLGDDSVLSVVSNLSSVPYAGSVPGGGRLLYSTPATDSDALPGWGLLWYLDDGGNR</sequence>
<comment type="similarity">
    <text evidence="3 14">Belongs to the glycosyl hydrolase 13 family.</text>
</comment>
<evidence type="ECO:0000256" key="5">
    <source>
        <dbReference type="ARBA" id="ARBA00015938"/>
    </source>
</evidence>
<evidence type="ECO:0000256" key="7">
    <source>
        <dbReference type="ARBA" id="ARBA00022801"/>
    </source>
</evidence>
<dbReference type="Gene3D" id="3.20.20.80">
    <property type="entry name" value="Glycosidases"/>
    <property type="match status" value="1"/>
</dbReference>
<evidence type="ECO:0000256" key="10">
    <source>
        <dbReference type="ARBA" id="ARBA00032057"/>
    </source>
</evidence>
<name>A0A7C9QU63_9PROT</name>
<evidence type="ECO:0000256" key="13">
    <source>
        <dbReference type="NCBIfam" id="TIGR02402"/>
    </source>
</evidence>
<dbReference type="GO" id="GO:0033942">
    <property type="term" value="F:4-alpha-D-(1-&gt;4)-alpha-D-glucanotrehalose trehalohydrolase activity"/>
    <property type="evidence" value="ECO:0007669"/>
    <property type="project" value="UniProtKB-EC"/>
</dbReference>
<dbReference type="Pfam" id="PF11941">
    <property type="entry name" value="DUF3459"/>
    <property type="match status" value="1"/>
</dbReference>
<dbReference type="Pfam" id="PF00128">
    <property type="entry name" value="Alpha-amylase"/>
    <property type="match status" value="1"/>
</dbReference>
<feature type="binding site" evidence="16">
    <location>
        <begin position="260"/>
        <end position="265"/>
    </location>
    <ligand>
        <name>substrate</name>
    </ligand>
</feature>
<accession>A0A7C9QU63</accession>
<dbReference type="InterPro" id="IPR017853">
    <property type="entry name" value="GH"/>
</dbReference>
<proteinExistence type="inferred from homology"/>
<dbReference type="CDD" id="cd11325">
    <property type="entry name" value="AmyAc_GTHase"/>
    <property type="match status" value="1"/>
</dbReference>
<dbReference type="CDD" id="cd02853">
    <property type="entry name" value="E_set_MTHase_like_N"/>
    <property type="match status" value="1"/>
</dbReference>
<dbReference type="EC" id="3.2.1.141" evidence="4 13"/>
<dbReference type="InterPro" id="IPR006047">
    <property type="entry name" value="GH13_cat_dom"/>
</dbReference>
<dbReference type="RefSeq" id="WP_163678076.1">
    <property type="nucleotide sequence ID" value="NZ_JAAIYP010000035.1"/>
</dbReference>
<comment type="catalytic activity">
    <reaction evidence="12 14">
        <text>hydrolysis of (1-&gt;4)-alpha-D-glucosidic linkage in 4-alpha-D-[(1-&gt;4)-alpha-D-glucanosyl]n trehalose to yield trehalose and (1-&gt;4)-alpha-D-glucan.</text>
        <dbReference type="EC" id="3.2.1.141"/>
    </reaction>
</comment>
<evidence type="ECO:0000256" key="1">
    <source>
        <dbReference type="ARBA" id="ARBA00004496"/>
    </source>
</evidence>
<keyword evidence="6" id="KW-0963">Cytoplasm</keyword>
<dbReference type="EMBL" id="JAAIYP010000035">
    <property type="protein sequence ID" value="NFV80241.1"/>
    <property type="molecule type" value="Genomic_DNA"/>
</dbReference>
<feature type="domain" description="Glycosyl hydrolase family 13 catalytic" evidence="18">
    <location>
        <begin position="115"/>
        <end position="461"/>
    </location>
</feature>
<comment type="pathway">
    <text evidence="2 14">Glycan biosynthesis; trehalose biosynthesis.</text>
</comment>
<keyword evidence="7 14" id="KW-0378">Hydrolase</keyword>
<feature type="active site" description="Proton donor" evidence="15">
    <location>
        <position position="297"/>
    </location>
</feature>
<gene>
    <name evidence="19" type="primary">treZ</name>
    <name evidence="19" type="ORF">G4223_08970</name>
</gene>
<dbReference type="UniPathway" id="UPA00299"/>
<keyword evidence="9 14" id="KW-0326">Glycosidase</keyword>
<feature type="binding site" evidence="16">
    <location>
        <begin position="394"/>
        <end position="399"/>
    </location>
    <ligand>
        <name>substrate</name>
    </ligand>
</feature>
<evidence type="ECO:0000256" key="12">
    <source>
        <dbReference type="ARBA" id="ARBA00034013"/>
    </source>
</evidence>